<feature type="compositionally biased region" description="Polar residues" evidence="2">
    <location>
        <begin position="1"/>
        <end position="12"/>
    </location>
</feature>
<dbReference type="AlphaFoldDB" id="A0A225VC68"/>
<evidence type="ECO:0000256" key="1">
    <source>
        <dbReference type="SAM" id="Coils"/>
    </source>
</evidence>
<keyword evidence="1" id="KW-0175">Coiled coil</keyword>
<feature type="compositionally biased region" description="Polar residues" evidence="2">
    <location>
        <begin position="26"/>
        <end position="37"/>
    </location>
</feature>
<evidence type="ECO:0000256" key="2">
    <source>
        <dbReference type="SAM" id="MobiDB-lite"/>
    </source>
</evidence>
<reference evidence="4" key="1">
    <citation type="submission" date="2017-03" db="EMBL/GenBank/DDBJ databases">
        <title>Phytopthora megakarya and P. palmivora, two closely related causual agents of cacao black pod achieved similar genome size and gene model numbers by different mechanisms.</title>
        <authorList>
            <person name="Ali S."/>
            <person name="Shao J."/>
            <person name="Larry D.J."/>
            <person name="Kronmiller B."/>
            <person name="Shen D."/>
            <person name="Strem M.D."/>
            <person name="Melnick R.L."/>
            <person name="Guiltinan M.J."/>
            <person name="Tyler B.M."/>
            <person name="Meinhardt L.W."/>
            <person name="Bailey B.A."/>
        </authorList>
    </citation>
    <scope>NUCLEOTIDE SEQUENCE [LARGE SCALE GENOMIC DNA]</scope>
    <source>
        <strain evidence="4">zdho120</strain>
    </source>
</reference>
<feature type="region of interest" description="Disordered" evidence="2">
    <location>
        <begin position="1"/>
        <end position="42"/>
    </location>
</feature>
<accession>A0A225VC68</accession>
<dbReference type="EMBL" id="NBNE01005844">
    <property type="protein sequence ID" value="OWZ02932.1"/>
    <property type="molecule type" value="Genomic_DNA"/>
</dbReference>
<organism evidence="3 4">
    <name type="scientific">Phytophthora megakarya</name>
    <dbReference type="NCBI Taxonomy" id="4795"/>
    <lineage>
        <taxon>Eukaryota</taxon>
        <taxon>Sar</taxon>
        <taxon>Stramenopiles</taxon>
        <taxon>Oomycota</taxon>
        <taxon>Peronosporomycetes</taxon>
        <taxon>Peronosporales</taxon>
        <taxon>Peronosporaceae</taxon>
        <taxon>Phytophthora</taxon>
    </lineage>
</organism>
<protein>
    <recommendedName>
        <fullName evidence="5">Bzip transcription factor</fullName>
    </recommendedName>
</protein>
<dbReference type="Proteomes" id="UP000198211">
    <property type="component" value="Unassembled WGS sequence"/>
</dbReference>
<evidence type="ECO:0008006" key="5">
    <source>
        <dbReference type="Google" id="ProtNLM"/>
    </source>
</evidence>
<keyword evidence="4" id="KW-1185">Reference proteome</keyword>
<comment type="caution">
    <text evidence="3">The sequence shown here is derived from an EMBL/GenBank/DDBJ whole genome shotgun (WGS) entry which is preliminary data.</text>
</comment>
<name>A0A225VC68_9STRA</name>
<gene>
    <name evidence="3" type="ORF">PHMEG_00025421</name>
</gene>
<evidence type="ECO:0000313" key="4">
    <source>
        <dbReference type="Proteomes" id="UP000198211"/>
    </source>
</evidence>
<feature type="coiled-coil region" evidence="1">
    <location>
        <begin position="70"/>
        <end position="97"/>
    </location>
</feature>
<evidence type="ECO:0000313" key="3">
    <source>
        <dbReference type="EMBL" id="OWZ02932.1"/>
    </source>
</evidence>
<sequence>MPPPGNDSQEPLNRNRAFQDACPTQGKGNKSDGNPSQLIVPPVTATPGLVEAADLAFRRYRGRVNQARYRRRKINGLKNLEESLDSLREEICQLNKQKQVTSLYVSMTSTALRVVVEYFSLFRFGNDIYGGPTATIQRSFLTKTMAPDITDGTVVGLPALLKNWEFMSLCLQDIDMQPTRIENGPAGLTIAKKLVGKKLMMDGTFQFKYDEQSSRITYFKSTPDMLTPLLHLLGTLEDVAYMFENAAITPECKMAQWAL</sequence>
<proteinExistence type="predicted"/>